<keyword evidence="2" id="KW-1185">Reference proteome</keyword>
<evidence type="ECO:0000313" key="1">
    <source>
        <dbReference type="EMBL" id="KAI3698034.1"/>
    </source>
</evidence>
<organism evidence="1 2">
    <name type="scientific">Arctium lappa</name>
    <name type="common">Greater burdock</name>
    <name type="synonym">Lappa major</name>
    <dbReference type="NCBI Taxonomy" id="4217"/>
    <lineage>
        <taxon>Eukaryota</taxon>
        <taxon>Viridiplantae</taxon>
        <taxon>Streptophyta</taxon>
        <taxon>Embryophyta</taxon>
        <taxon>Tracheophyta</taxon>
        <taxon>Spermatophyta</taxon>
        <taxon>Magnoliopsida</taxon>
        <taxon>eudicotyledons</taxon>
        <taxon>Gunneridae</taxon>
        <taxon>Pentapetalae</taxon>
        <taxon>asterids</taxon>
        <taxon>campanulids</taxon>
        <taxon>Asterales</taxon>
        <taxon>Asteraceae</taxon>
        <taxon>Carduoideae</taxon>
        <taxon>Cardueae</taxon>
        <taxon>Arctiinae</taxon>
        <taxon>Arctium</taxon>
    </lineage>
</organism>
<reference evidence="1 2" key="2">
    <citation type="journal article" date="2022" name="Mol. Ecol. Resour.">
        <title>The genomes of chicory, endive, great burdock and yacon provide insights into Asteraceae paleo-polyploidization history and plant inulin production.</title>
        <authorList>
            <person name="Fan W."/>
            <person name="Wang S."/>
            <person name="Wang H."/>
            <person name="Wang A."/>
            <person name="Jiang F."/>
            <person name="Liu H."/>
            <person name="Zhao H."/>
            <person name="Xu D."/>
            <person name="Zhang Y."/>
        </authorList>
    </citation>
    <scope>NUCLEOTIDE SEQUENCE [LARGE SCALE GENOMIC DNA]</scope>
    <source>
        <strain evidence="2">cv. Niubang</strain>
    </source>
</reference>
<evidence type="ECO:0000313" key="2">
    <source>
        <dbReference type="Proteomes" id="UP001055879"/>
    </source>
</evidence>
<name>A0ACB8ZL38_ARCLA</name>
<comment type="caution">
    <text evidence="1">The sequence shown here is derived from an EMBL/GenBank/DDBJ whole genome shotgun (WGS) entry which is preliminary data.</text>
</comment>
<proteinExistence type="predicted"/>
<accession>A0ACB8ZL38</accession>
<sequence length="214" mass="23534">MNTMGCCPNHDTYIMLIIKFCRWGELENVSKLWNEMISNGLDPDRSSDQAASPMTIMFTTKLAVNIGTLKPLPIFPTSIVKSSISETLMSNWESLPPPAANGIIDGNGYGDGSDDENARSINVVASDVDQSTKSSYMSHRSNDYHHQQQQQVQKVTEVESPPPAVARGSIDDNGYGCGDGDNGVEIFSFPFNCFLILESIYCNKIIDNGRNNIE</sequence>
<reference evidence="2" key="1">
    <citation type="journal article" date="2022" name="Mol. Ecol. Resour.">
        <title>The genomes of chicory, endive, great burdock and yacon provide insights into Asteraceae palaeo-polyploidization history and plant inulin production.</title>
        <authorList>
            <person name="Fan W."/>
            <person name="Wang S."/>
            <person name="Wang H."/>
            <person name="Wang A."/>
            <person name="Jiang F."/>
            <person name="Liu H."/>
            <person name="Zhao H."/>
            <person name="Xu D."/>
            <person name="Zhang Y."/>
        </authorList>
    </citation>
    <scope>NUCLEOTIDE SEQUENCE [LARGE SCALE GENOMIC DNA]</scope>
    <source>
        <strain evidence="2">cv. Niubang</strain>
    </source>
</reference>
<dbReference type="EMBL" id="CM042056">
    <property type="protein sequence ID" value="KAI3698034.1"/>
    <property type="molecule type" value="Genomic_DNA"/>
</dbReference>
<dbReference type="Proteomes" id="UP001055879">
    <property type="component" value="Linkage Group LG10"/>
</dbReference>
<gene>
    <name evidence="1" type="ORF">L6452_31144</name>
</gene>
<protein>
    <submittedName>
        <fullName evidence="1">Uncharacterized protein</fullName>
    </submittedName>
</protein>